<keyword evidence="7 8" id="KW-0539">Nucleus</keyword>
<dbReference type="EMBL" id="JADCNL010000001">
    <property type="protein sequence ID" value="KAG0497019.1"/>
    <property type="molecule type" value="Genomic_DNA"/>
</dbReference>
<gene>
    <name evidence="11" type="ORF">HPP92_001710</name>
</gene>
<keyword evidence="6" id="KW-0804">Transcription</keyword>
<keyword evidence="3" id="KW-0862">Zinc</keyword>
<keyword evidence="2 8" id="KW-0863">Zinc-finger</keyword>
<keyword evidence="5 8" id="KW-0238">DNA-binding</keyword>
<evidence type="ECO:0000256" key="8">
    <source>
        <dbReference type="PROSITE-ProRule" id="PRU00071"/>
    </source>
</evidence>
<dbReference type="GO" id="GO:0005634">
    <property type="term" value="C:nucleus"/>
    <property type="evidence" value="ECO:0007669"/>
    <property type="project" value="UniProtKB-SubCell"/>
</dbReference>
<evidence type="ECO:0000256" key="1">
    <source>
        <dbReference type="ARBA" id="ARBA00022723"/>
    </source>
</evidence>
<evidence type="ECO:0000256" key="2">
    <source>
        <dbReference type="ARBA" id="ARBA00022771"/>
    </source>
</evidence>
<evidence type="ECO:0000256" key="6">
    <source>
        <dbReference type="ARBA" id="ARBA00023163"/>
    </source>
</evidence>
<organism evidence="11 12">
    <name type="scientific">Vanilla planifolia</name>
    <name type="common">Vanilla</name>
    <dbReference type="NCBI Taxonomy" id="51239"/>
    <lineage>
        <taxon>Eukaryota</taxon>
        <taxon>Viridiplantae</taxon>
        <taxon>Streptophyta</taxon>
        <taxon>Embryophyta</taxon>
        <taxon>Tracheophyta</taxon>
        <taxon>Spermatophyta</taxon>
        <taxon>Magnoliopsida</taxon>
        <taxon>Liliopsida</taxon>
        <taxon>Asparagales</taxon>
        <taxon>Orchidaceae</taxon>
        <taxon>Vanilloideae</taxon>
        <taxon>Vanilleae</taxon>
        <taxon>Vanilla</taxon>
    </lineage>
</organism>
<dbReference type="GO" id="GO:0003700">
    <property type="term" value="F:DNA-binding transcription factor activity"/>
    <property type="evidence" value="ECO:0007669"/>
    <property type="project" value="InterPro"/>
</dbReference>
<evidence type="ECO:0000256" key="9">
    <source>
        <dbReference type="SAM" id="MobiDB-lite"/>
    </source>
</evidence>
<comment type="subcellular location">
    <subcellularLocation>
        <location evidence="8">Nucleus</location>
    </subcellularLocation>
</comment>
<dbReference type="PROSITE" id="PS50884">
    <property type="entry name" value="ZF_DOF_2"/>
    <property type="match status" value="1"/>
</dbReference>
<keyword evidence="12" id="KW-1185">Reference proteome</keyword>
<comment type="caution">
    <text evidence="11">The sequence shown here is derived from an EMBL/GenBank/DDBJ whole genome shotgun (WGS) entry which is preliminary data.</text>
</comment>
<evidence type="ECO:0000313" key="11">
    <source>
        <dbReference type="EMBL" id="KAG0497019.1"/>
    </source>
</evidence>
<feature type="domain" description="Dof-type" evidence="10">
    <location>
        <begin position="124"/>
        <end position="178"/>
    </location>
</feature>
<evidence type="ECO:0000256" key="7">
    <source>
        <dbReference type="ARBA" id="ARBA00023242"/>
    </source>
</evidence>
<protein>
    <recommendedName>
        <fullName evidence="10">Dof-type domain-containing protein</fullName>
    </recommendedName>
</protein>
<dbReference type="Proteomes" id="UP000636800">
    <property type="component" value="Chromosome 1"/>
</dbReference>
<keyword evidence="1" id="KW-0479">Metal-binding</keyword>
<dbReference type="Pfam" id="PF02701">
    <property type="entry name" value="Zn_ribbon_Dof"/>
    <property type="match status" value="1"/>
</dbReference>
<evidence type="ECO:0000259" key="10">
    <source>
        <dbReference type="PROSITE" id="PS50884"/>
    </source>
</evidence>
<proteinExistence type="predicted"/>
<evidence type="ECO:0000256" key="4">
    <source>
        <dbReference type="ARBA" id="ARBA00023015"/>
    </source>
</evidence>
<name>A0A835VDT7_VANPL</name>
<reference evidence="11 12" key="1">
    <citation type="journal article" date="2020" name="Nat. Food">
        <title>A phased Vanilla planifolia genome enables genetic improvement of flavour and production.</title>
        <authorList>
            <person name="Hasing T."/>
            <person name="Tang H."/>
            <person name="Brym M."/>
            <person name="Khazi F."/>
            <person name="Huang T."/>
            <person name="Chambers A.H."/>
        </authorList>
    </citation>
    <scope>NUCLEOTIDE SEQUENCE [LARGE SCALE GENOMIC DNA]</scope>
    <source>
        <tissue evidence="11">Leaf</tissue>
    </source>
</reference>
<dbReference type="PANTHER" id="PTHR31089">
    <property type="entry name" value="CYCLIC DOF FACTOR 2"/>
    <property type="match status" value="1"/>
</dbReference>
<feature type="region of interest" description="Disordered" evidence="9">
    <location>
        <begin position="80"/>
        <end position="113"/>
    </location>
</feature>
<dbReference type="GO" id="GO:0008270">
    <property type="term" value="F:zinc ion binding"/>
    <property type="evidence" value="ECO:0007669"/>
    <property type="project" value="UniProtKB-KW"/>
</dbReference>
<feature type="region of interest" description="Disordered" evidence="9">
    <location>
        <begin position="451"/>
        <end position="480"/>
    </location>
</feature>
<keyword evidence="4" id="KW-0805">Transcription regulation</keyword>
<dbReference type="PANTHER" id="PTHR31089:SF47">
    <property type="entry name" value="DOF-TYPE DOMAIN-CONTAINING PROTEIN"/>
    <property type="match status" value="1"/>
</dbReference>
<accession>A0A835VDT7</accession>
<dbReference type="OrthoDB" id="4323675at2759"/>
<feature type="compositionally biased region" description="Low complexity" evidence="9">
    <location>
        <begin position="375"/>
        <end position="392"/>
    </location>
</feature>
<feature type="region of interest" description="Disordered" evidence="9">
    <location>
        <begin position="375"/>
        <end position="395"/>
    </location>
</feature>
<evidence type="ECO:0000256" key="5">
    <source>
        <dbReference type="ARBA" id="ARBA00023125"/>
    </source>
</evidence>
<dbReference type="PROSITE" id="PS01361">
    <property type="entry name" value="ZF_DOF_1"/>
    <property type="match status" value="1"/>
</dbReference>
<evidence type="ECO:0000313" key="12">
    <source>
        <dbReference type="Proteomes" id="UP000636800"/>
    </source>
</evidence>
<evidence type="ECO:0000256" key="3">
    <source>
        <dbReference type="ARBA" id="ARBA00022833"/>
    </source>
</evidence>
<sequence length="480" mass="52465">MTEGKDPTIKLFGRKIPLSEEQPPFEEAVIVDSALGEETPAEEGEKETCKAKLKTQVTTLGSSITWDLDKKEQHTSCLRKAGEDDMKGSPEIAKTAEEPKPEHDHYGADTSGKERAIKKPDKVLPCPRCSSMDTKFCYYNNYNVNQPRHFCKNCQRYWTAGGTMRNVPVGAGRRKSKHYVSSYGHNMVASDAAESVQVDGPEQNQRGLRKHLDGNCAVLQFGQDVPLSESMASVLNLGKQKITSESSCSAQEENREEPSCSSSITASKLVEHDFPAETGHSYVTGLVHSHQLQCETGSPWIYPWNPGWNNVAAVAALTAVGFCSTESVTGHENGDHVPMLTVAPSFPIPFVPAPFWGCMPTWSVGQWAQKWAGSMKGSSSSSTSTSNCSGNGFPNLGKHSREATLFAEEKREKILWVPKTLRIDDPVEAAKSSIFATLGIKPDEGCKLEKFTSKSENGDSQILHANPAALSRSESFQETT</sequence>
<dbReference type="AlphaFoldDB" id="A0A835VDT7"/>
<dbReference type="GO" id="GO:0003677">
    <property type="term" value="F:DNA binding"/>
    <property type="evidence" value="ECO:0007669"/>
    <property type="project" value="UniProtKB-UniRule"/>
</dbReference>
<dbReference type="InterPro" id="IPR003851">
    <property type="entry name" value="Znf_Dof"/>
</dbReference>
<dbReference type="InterPro" id="IPR045174">
    <property type="entry name" value="Dof"/>
</dbReference>